<evidence type="ECO:0000259" key="1">
    <source>
        <dbReference type="Pfam" id="PF13577"/>
    </source>
</evidence>
<dbReference type="Pfam" id="PF13577">
    <property type="entry name" value="SnoaL_4"/>
    <property type="match status" value="1"/>
</dbReference>
<dbReference type="Gene3D" id="3.10.450.50">
    <property type="match status" value="1"/>
</dbReference>
<accession>A0A7I7QVM9</accession>
<dbReference type="EMBL" id="AP022588">
    <property type="protein sequence ID" value="BBY30315.1"/>
    <property type="molecule type" value="Genomic_DNA"/>
</dbReference>
<feature type="domain" description="SnoaL-like" evidence="1">
    <location>
        <begin position="5"/>
        <end position="123"/>
    </location>
</feature>
<organism evidence="2 3">
    <name type="scientific">Mycolicibacterium sediminis</name>
    <dbReference type="NCBI Taxonomy" id="1286180"/>
    <lineage>
        <taxon>Bacteria</taxon>
        <taxon>Bacillati</taxon>
        <taxon>Actinomycetota</taxon>
        <taxon>Actinomycetes</taxon>
        <taxon>Mycobacteriales</taxon>
        <taxon>Mycobacteriaceae</taxon>
        <taxon>Mycolicibacterium</taxon>
    </lineage>
</organism>
<dbReference type="RefSeq" id="WP_163799701.1">
    <property type="nucleotide sequence ID" value="NZ_AP022588.1"/>
</dbReference>
<evidence type="ECO:0000313" key="2">
    <source>
        <dbReference type="EMBL" id="BBY30315.1"/>
    </source>
</evidence>
<name>A0A7I7QVM9_9MYCO</name>
<dbReference type="SUPFAM" id="SSF54427">
    <property type="entry name" value="NTF2-like"/>
    <property type="match status" value="1"/>
</dbReference>
<reference evidence="2 3" key="1">
    <citation type="journal article" date="2019" name="Emerg. Microbes Infect.">
        <title>Comprehensive subspecies identification of 175 nontuberculous mycobacteria species based on 7547 genomic profiles.</title>
        <authorList>
            <person name="Matsumoto Y."/>
            <person name="Kinjo T."/>
            <person name="Motooka D."/>
            <person name="Nabeya D."/>
            <person name="Jung N."/>
            <person name="Uechi K."/>
            <person name="Horii T."/>
            <person name="Iida T."/>
            <person name="Fujita J."/>
            <person name="Nakamura S."/>
        </authorList>
    </citation>
    <scope>NUCLEOTIDE SEQUENCE [LARGE SCALE GENOMIC DNA]</scope>
    <source>
        <strain evidence="2 3">JCM 17899</strain>
    </source>
</reference>
<dbReference type="KEGG" id="msei:MSEDJ_44110"/>
<protein>
    <recommendedName>
        <fullName evidence="1">SnoaL-like domain-containing protein</fullName>
    </recommendedName>
</protein>
<dbReference type="Proteomes" id="UP000467193">
    <property type="component" value="Chromosome"/>
</dbReference>
<keyword evidence="3" id="KW-1185">Reference proteome</keyword>
<gene>
    <name evidence="2" type="ORF">MSEDJ_44110</name>
</gene>
<evidence type="ECO:0000313" key="3">
    <source>
        <dbReference type="Proteomes" id="UP000467193"/>
    </source>
</evidence>
<dbReference type="AlphaFoldDB" id="A0A7I7QVM9"/>
<proteinExistence type="predicted"/>
<dbReference type="InterPro" id="IPR037401">
    <property type="entry name" value="SnoaL-like"/>
</dbReference>
<sequence length="147" mass="16724">MSRRALAAHQEINRQLFEYAIASDTHDWPRLGALFSHGRYHFADADGSEAVIRWGESVVKDHARTQHALSAVSIELDDLDAPSRARVRNYLSLFAVDEAGPAELVSACWFDSVFEAVDGSWRWRTQVITPLFRGDWTLIHRAQQFGR</sequence>
<dbReference type="InterPro" id="IPR032710">
    <property type="entry name" value="NTF2-like_dom_sf"/>
</dbReference>